<dbReference type="AlphaFoldDB" id="A0A151N793"/>
<feature type="compositionally biased region" description="Pro residues" evidence="2">
    <location>
        <begin position="112"/>
        <end position="121"/>
    </location>
</feature>
<proteinExistence type="predicted"/>
<evidence type="ECO:0000313" key="4">
    <source>
        <dbReference type="Proteomes" id="UP000050525"/>
    </source>
</evidence>
<dbReference type="Proteomes" id="UP000050525">
    <property type="component" value="Unassembled WGS sequence"/>
</dbReference>
<evidence type="ECO:0000256" key="2">
    <source>
        <dbReference type="SAM" id="MobiDB-lite"/>
    </source>
</evidence>
<feature type="compositionally biased region" description="Low complexity" evidence="2">
    <location>
        <begin position="143"/>
        <end position="176"/>
    </location>
</feature>
<feature type="compositionally biased region" description="Gly residues" evidence="2">
    <location>
        <begin position="64"/>
        <end position="74"/>
    </location>
</feature>
<feature type="region of interest" description="Disordered" evidence="2">
    <location>
        <begin position="1"/>
        <end position="264"/>
    </location>
</feature>
<keyword evidence="1" id="KW-0175">Coiled coil</keyword>
<dbReference type="EMBL" id="AKHW03003879">
    <property type="protein sequence ID" value="KYO32692.1"/>
    <property type="molecule type" value="Genomic_DNA"/>
</dbReference>
<gene>
    <name evidence="3" type="ORF">Y1Q_0009309</name>
</gene>
<organism evidence="3 4">
    <name type="scientific">Alligator mississippiensis</name>
    <name type="common">American alligator</name>
    <dbReference type="NCBI Taxonomy" id="8496"/>
    <lineage>
        <taxon>Eukaryota</taxon>
        <taxon>Metazoa</taxon>
        <taxon>Chordata</taxon>
        <taxon>Craniata</taxon>
        <taxon>Vertebrata</taxon>
        <taxon>Euteleostomi</taxon>
        <taxon>Archelosauria</taxon>
        <taxon>Archosauria</taxon>
        <taxon>Crocodylia</taxon>
        <taxon>Alligatoridae</taxon>
        <taxon>Alligatorinae</taxon>
        <taxon>Alligator</taxon>
    </lineage>
</organism>
<accession>A0A151N793</accession>
<evidence type="ECO:0000313" key="3">
    <source>
        <dbReference type="EMBL" id="KYO32692.1"/>
    </source>
</evidence>
<sequence>MSLSNLRLSLQRPVGTRDMLLGSQTKVQPPAQVPASTAAKQSSAKLLSIGKCSTGLRPPSRLPGLGGSRAGPGGLQAPVGMELPGSSKGAGAPGTGLPPRPGSRRQLVKPGPSNPPLPAGAPQPLGATSSPQDKAPGINTTYSASHVQAAAKAAQSRLPPRRAVAGAVPATAVAPRSRLQPPAKASASPRSLPPCKRVRLGEGCEAQQEPALADGSPGPVTAEASSSTGDAAQGPTCRDPMALLRSSPNVAPRGVGAAAPMQSPGNLLNRELEQAQNELELARSKLQRVQRELEGARTELAEKDTQCQAYRRVIADLQAQLEAAGSMAEGCRREA</sequence>
<reference evidence="3 4" key="1">
    <citation type="journal article" date="2012" name="Genome Biol.">
        <title>Sequencing three crocodilian genomes to illuminate the evolution of archosaurs and amniotes.</title>
        <authorList>
            <person name="St John J.A."/>
            <person name="Braun E.L."/>
            <person name="Isberg S.R."/>
            <person name="Miles L.G."/>
            <person name="Chong A.Y."/>
            <person name="Gongora J."/>
            <person name="Dalzell P."/>
            <person name="Moran C."/>
            <person name="Bed'hom B."/>
            <person name="Abzhanov A."/>
            <person name="Burgess S.C."/>
            <person name="Cooksey A.M."/>
            <person name="Castoe T.A."/>
            <person name="Crawford N.G."/>
            <person name="Densmore L.D."/>
            <person name="Drew J.C."/>
            <person name="Edwards S.V."/>
            <person name="Faircloth B.C."/>
            <person name="Fujita M.K."/>
            <person name="Greenwold M.J."/>
            <person name="Hoffmann F.G."/>
            <person name="Howard J.M."/>
            <person name="Iguchi T."/>
            <person name="Janes D.E."/>
            <person name="Khan S.Y."/>
            <person name="Kohno S."/>
            <person name="de Koning A.J."/>
            <person name="Lance S.L."/>
            <person name="McCarthy F.M."/>
            <person name="McCormack J.E."/>
            <person name="Merchant M.E."/>
            <person name="Peterson D.G."/>
            <person name="Pollock D.D."/>
            <person name="Pourmand N."/>
            <person name="Raney B.J."/>
            <person name="Roessler K.A."/>
            <person name="Sanford J.R."/>
            <person name="Sawyer R.H."/>
            <person name="Schmidt C.J."/>
            <person name="Triplett E.W."/>
            <person name="Tuberville T.D."/>
            <person name="Venegas-Anaya M."/>
            <person name="Howard J.T."/>
            <person name="Jarvis E.D."/>
            <person name="Guillette L.J.Jr."/>
            <person name="Glenn T.C."/>
            <person name="Green R.E."/>
            <person name="Ray D.A."/>
        </authorList>
    </citation>
    <scope>NUCLEOTIDE SEQUENCE [LARGE SCALE GENOMIC DNA]</scope>
    <source>
        <strain evidence="3">KSC_2009_1</strain>
    </source>
</reference>
<feature type="compositionally biased region" description="Polar residues" evidence="2">
    <location>
        <begin position="128"/>
        <end position="142"/>
    </location>
</feature>
<keyword evidence="4" id="KW-1185">Reference proteome</keyword>
<feature type="coiled-coil region" evidence="1">
    <location>
        <begin position="265"/>
        <end position="334"/>
    </location>
</feature>
<evidence type="ECO:0000256" key="1">
    <source>
        <dbReference type="SAM" id="Coils"/>
    </source>
</evidence>
<name>A0A151N793_ALLMI</name>
<comment type="caution">
    <text evidence="3">The sequence shown here is derived from an EMBL/GenBank/DDBJ whole genome shotgun (WGS) entry which is preliminary data.</text>
</comment>
<feature type="compositionally biased region" description="Polar residues" evidence="2">
    <location>
        <begin position="34"/>
        <end position="45"/>
    </location>
</feature>
<protein>
    <submittedName>
        <fullName evidence="3">Uncharacterized protein</fullName>
    </submittedName>
</protein>